<dbReference type="PROSITE" id="PS00138">
    <property type="entry name" value="SUBTILASE_SER"/>
    <property type="match status" value="1"/>
</dbReference>
<dbReference type="Gene3D" id="3.40.50.200">
    <property type="entry name" value="Peptidase S8/S53 domain"/>
    <property type="match status" value="1"/>
</dbReference>
<dbReference type="PANTHER" id="PTHR43806">
    <property type="entry name" value="PEPTIDASE S8"/>
    <property type="match status" value="1"/>
</dbReference>
<evidence type="ECO:0000256" key="4">
    <source>
        <dbReference type="ARBA" id="ARBA00022825"/>
    </source>
</evidence>
<dbReference type="Proteomes" id="UP001251528">
    <property type="component" value="Unassembled WGS sequence"/>
</dbReference>
<evidence type="ECO:0000256" key="2">
    <source>
        <dbReference type="ARBA" id="ARBA00022670"/>
    </source>
</evidence>
<keyword evidence="4" id="KW-0720">Serine protease</keyword>
<dbReference type="GO" id="GO:0004252">
    <property type="term" value="F:serine-type endopeptidase activity"/>
    <property type="evidence" value="ECO:0007669"/>
    <property type="project" value="InterPro"/>
</dbReference>
<feature type="domain" description="Peptidase S8/S53" evidence="6">
    <location>
        <begin position="18"/>
        <end position="130"/>
    </location>
</feature>
<dbReference type="Pfam" id="PF00082">
    <property type="entry name" value="Peptidase_S8"/>
    <property type="match status" value="1"/>
</dbReference>
<evidence type="ECO:0000259" key="6">
    <source>
        <dbReference type="Pfam" id="PF00082"/>
    </source>
</evidence>
<evidence type="ECO:0000313" key="8">
    <source>
        <dbReference type="Proteomes" id="UP001251528"/>
    </source>
</evidence>
<sequence>MDFVKRDAPSRRCPKGVVVNMSFGFPWSEAVNLGAEGLVKAGFFVSVSAGNKRNQASKRSPASAKGVCTVAATNARNGLAFYSNYGPEVDLLAPGTFIPSVRAKRRDTMFDTGTSMAAPHVSGLAAYLLGRGYKVKGLCEKMRNMGLHGVIRSRSRLEPGNNILINNGNKD</sequence>
<keyword evidence="3" id="KW-0378">Hydrolase</keyword>
<reference evidence="7" key="1">
    <citation type="submission" date="2023-06" db="EMBL/GenBank/DDBJ databases">
        <title>Conoideocrella luteorostrata (Hypocreales: Clavicipitaceae), a potential biocontrol fungus for elongate hemlock scale in United States Christmas tree production areas.</title>
        <authorList>
            <person name="Barrett H."/>
            <person name="Lovett B."/>
            <person name="Macias A.M."/>
            <person name="Stajich J.E."/>
            <person name="Kasson M.T."/>
        </authorList>
    </citation>
    <scope>NUCLEOTIDE SEQUENCE</scope>
    <source>
        <strain evidence="7">ARSEF 14590</strain>
    </source>
</reference>
<dbReference type="PROSITE" id="PS51892">
    <property type="entry name" value="SUBTILASE"/>
    <property type="match status" value="1"/>
</dbReference>
<organism evidence="7 8">
    <name type="scientific">Conoideocrella luteorostrata</name>
    <dbReference type="NCBI Taxonomy" id="1105319"/>
    <lineage>
        <taxon>Eukaryota</taxon>
        <taxon>Fungi</taxon>
        <taxon>Dikarya</taxon>
        <taxon>Ascomycota</taxon>
        <taxon>Pezizomycotina</taxon>
        <taxon>Sordariomycetes</taxon>
        <taxon>Hypocreomycetidae</taxon>
        <taxon>Hypocreales</taxon>
        <taxon>Clavicipitaceae</taxon>
        <taxon>Conoideocrella</taxon>
    </lineage>
</organism>
<name>A0AAJ0CVG5_9HYPO</name>
<evidence type="ECO:0000313" key="7">
    <source>
        <dbReference type="EMBL" id="KAK2605979.1"/>
    </source>
</evidence>
<evidence type="ECO:0000256" key="5">
    <source>
        <dbReference type="PROSITE-ProRule" id="PRU01240"/>
    </source>
</evidence>
<dbReference type="InterPro" id="IPR036852">
    <property type="entry name" value="Peptidase_S8/S53_dom_sf"/>
</dbReference>
<dbReference type="AlphaFoldDB" id="A0AAJ0CVG5"/>
<dbReference type="InterPro" id="IPR000209">
    <property type="entry name" value="Peptidase_S8/S53_dom"/>
</dbReference>
<dbReference type="InterPro" id="IPR023828">
    <property type="entry name" value="Peptidase_S8_Ser-AS"/>
</dbReference>
<accession>A0AAJ0CVG5</accession>
<dbReference type="PANTHER" id="PTHR43806:SF58">
    <property type="entry name" value="ALKALINE PROTEASE 1-RELATED"/>
    <property type="match status" value="1"/>
</dbReference>
<dbReference type="GO" id="GO:0006508">
    <property type="term" value="P:proteolysis"/>
    <property type="evidence" value="ECO:0007669"/>
    <property type="project" value="UniProtKB-KW"/>
</dbReference>
<comment type="caution">
    <text evidence="7">The sequence shown here is derived from an EMBL/GenBank/DDBJ whole genome shotgun (WGS) entry which is preliminary data.</text>
</comment>
<gene>
    <name evidence="7" type="ORF">QQS21_003605</name>
</gene>
<keyword evidence="2" id="KW-0645">Protease</keyword>
<evidence type="ECO:0000256" key="3">
    <source>
        <dbReference type="ARBA" id="ARBA00022801"/>
    </source>
</evidence>
<keyword evidence="8" id="KW-1185">Reference proteome</keyword>
<dbReference type="SUPFAM" id="SSF52743">
    <property type="entry name" value="Subtilisin-like"/>
    <property type="match status" value="1"/>
</dbReference>
<comment type="similarity">
    <text evidence="1 5">Belongs to the peptidase S8 family.</text>
</comment>
<evidence type="ECO:0000256" key="1">
    <source>
        <dbReference type="ARBA" id="ARBA00011073"/>
    </source>
</evidence>
<comment type="caution">
    <text evidence="5">Lacks conserved residue(s) required for the propagation of feature annotation.</text>
</comment>
<dbReference type="InterPro" id="IPR050131">
    <property type="entry name" value="Peptidase_S8_subtilisin-like"/>
</dbReference>
<proteinExistence type="inferred from homology"/>
<protein>
    <recommendedName>
        <fullName evidence="6">Peptidase S8/S53 domain-containing protein</fullName>
    </recommendedName>
</protein>
<dbReference type="EMBL" id="JASWJB010000048">
    <property type="protein sequence ID" value="KAK2605979.1"/>
    <property type="molecule type" value="Genomic_DNA"/>
</dbReference>